<evidence type="ECO:0000259" key="19">
    <source>
        <dbReference type="PROSITE" id="PS50893"/>
    </source>
</evidence>
<keyword evidence="3" id="KW-0963">Cytoplasm</keyword>
<proteinExistence type="inferred from homology"/>
<comment type="subcellular location">
    <subcellularLocation>
        <location evidence="1">Cytoplasm</location>
    </subcellularLocation>
</comment>
<evidence type="ECO:0000313" key="21">
    <source>
        <dbReference type="Proteomes" id="UP001336250"/>
    </source>
</evidence>
<dbReference type="GO" id="GO:0006289">
    <property type="term" value="P:nucleotide-excision repair"/>
    <property type="evidence" value="ECO:0007669"/>
    <property type="project" value="InterPro"/>
</dbReference>
<dbReference type="Gene3D" id="1.20.1580.10">
    <property type="entry name" value="ABC transporter ATPase like domain"/>
    <property type="match status" value="2"/>
</dbReference>
<evidence type="ECO:0000256" key="8">
    <source>
        <dbReference type="ARBA" id="ARBA00022769"/>
    </source>
</evidence>
<dbReference type="PROSITE" id="PS00211">
    <property type="entry name" value="ABC_TRANSPORTER_1"/>
    <property type="match status" value="3"/>
</dbReference>
<dbReference type="SMART" id="SM00382">
    <property type="entry name" value="AAA"/>
    <property type="match status" value="4"/>
</dbReference>
<keyword evidence="11" id="KW-0067">ATP-binding</keyword>
<name>A0AAW9Q531_9BURK</name>
<dbReference type="Pfam" id="PF17755">
    <property type="entry name" value="UvrA_DNA-bind"/>
    <property type="match status" value="1"/>
</dbReference>
<evidence type="ECO:0000256" key="7">
    <source>
        <dbReference type="ARBA" id="ARBA00022763"/>
    </source>
</evidence>
<dbReference type="PANTHER" id="PTHR43152">
    <property type="entry name" value="UVRABC SYSTEM PROTEIN A"/>
    <property type="match status" value="1"/>
</dbReference>
<feature type="compositionally biased region" description="Basic and acidic residues" evidence="18">
    <location>
        <begin position="1351"/>
        <end position="1363"/>
    </location>
</feature>
<evidence type="ECO:0000256" key="5">
    <source>
        <dbReference type="ARBA" id="ARBA00022737"/>
    </source>
</evidence>
<evidence type="ECO:0000256" key="1">
    <source>
        <dbReference type="ARBA" id="ARBA00004496"/>
    </source>
</evidence>
<dbReference type="PROSITE" id="PS50893">
    <property type="entry name" value="ABC_TRANSPORTER_2"/>
    <property type="match status" value="1"/>
</dbReference>
<evidence type="ECO:0000256" key="13">
    <source>
        <dbReference type="ARBA" id="ARBA00023125"/>
    </source>
</evidence>
<dbReference type="InterPro" id="IPR027417">
    <property type="entry name" value="P-loop_NTPase"/>
</dbReference>
<keyword evidence="4" id="KW-0479">Metal-binding</keyword>
<feature type="region of interest" description="Disordered" evidence="18">
    <location>
        <begin position="466"/>
        <end position="489"/>
    </location>
</feature>
<dbReference type="Gene3D" id="3.40.50.300">
    <property type="entry name" value="P-loop containing nucleotide triphosphate hydrolases"/>
    <property type="match status" value="6"/>
</dbReference>
<dbReference type="InterPro" id="IPR041102">
    <property type="entry name" value="UvrA_inter"/>
</dbReference>
<comment type="caution">
    <text evidence="20">The sequence shown here is derived from an EMBL/GenBank/DDBJ whole genome shotgun (WGS) entry which is preliminary data.</text>
</comment>
<evidence type="ECO:0000256" key="12">
    <source>
        <dbReference type="ARBA" id="ARBA00022881"/>
    </source>
</evidence>
<protein>
    <recommendedName>
        <fullName evidence="16">UvrABC system protein A</fullName>
    </recommendedName>
    <alternativeName>
        <fullName evidence="17">Excinuclease ABC subunit A</fullName>
    </alternativeName>
</protein>
<dbReference type="InterPro" id="IPR004602">
    <property type="entry name" value="UvrA"/>
</dbReference>
<keyword evidence="9" id="KW-0863">Zinc-finger</keyword>
<evidence type="ECO:0000256" key="11">
    <source>
        <dbReference type="ARBA" id="ARBA00022840"/>
    </source>
</evidence>
<evidence type="ECO:0000256" key="3">
    <source>
        <dbReference type="ARBA" id="ARBA00022490"/>
    </source>
</evidence>
<evidence type="ECO:0000256" key="16">
    <source>
        <dbReference type="ARBA" id="ARBA00039316"/>
    </source>
</evidence>
<evidence type="ECO:0000256" key="17">
    <source>
        <dbReference type="ARBA" id="ARBA00042156"/>
    </source>
</evidence>
<evidence type="ECO:0000256" key="9">
    <source>
        <dbReference type="ARBA" id="ARBA00022771"/>
    </source>
</evidence>
<dbReference type="GO" id="GO:0008270">
    <property type="term" value="F:zinc ion binding"/>
    <property type="evidence" value="ECO:0007669"/>
    <property type="project" value="UniProtKB-KW"/>
</dbReference>
<keyword evidence="5" id="KW-0677">Repeat</keyword>
<keyword evidence="12" id="KW-0267">Excision nuclease</keyword>
<dbReference type="PANTHER" id="PTHR43152:SF3">
    <property type="entry name" value="UVRABC SYSTEM PROTEIN A"/>
    <property type="match status" value="1"/>
</dbReference>
<dbReference type="GO" id="GO:0005524">
    <property type="term" value="F:ATP binding"/>
    <property type="evidence" value="ECO:0007669"/>
    <property type="project" value="UniProtKB-KW"/>
</dbReference>
<dbReference type="GO" id="GO:0003677">
    <property type="term" value="F:DNA binding"/>
    <property type="evidence" value="ECO:0007669"/>
    <property type="project" value="UniProtKB-KW"/>
</dbReference>
<keyword evidence="10" id="KW-0862">Zinc</keyword>
<comment type="similarity">
    <text evidence="15">Belongs to the ABC transporter superfamily. UvrA family.</text>
</comment>
<dbReference type="GO" id="GO:0005737">
    <property type="term" value="C:cytoplasm"/>
    <property type="evidence" value="ECO:0007669"/>
    <property type="project" value="UniProtKB-SubCell"/>
</dbReference>
<dbReference type="InterPro" id="IPR003439">
    <property type="entry name" value="ABC_transporter-like_ATP-bd"/>
</dbReference>
<keyword evidence="7" id="KW-0227">DNA damage</keyword>
<dbReference type="Proteomes" id="UP001336250">
    <property type="component" value="Unassembled WGS sequence"/>
</dbReference>
<dbReference type="GO" id="GO:0016887">
    <property type="term" value="F:ATP hydrolysis activity"/>
    <property type="evidence" value="ECO:0007669"/>
    <property type="project" value="InterPro"/>
</dbReference>
<keyword evidence="6" id="KW-0547">Nucleotide-binding</keyword>
<evidence type="ECO:0000256" key="2">
    <source>
        <dbReference type="ARBA" id="ARBA00022475"/>
    </source>
</evidence>
<dbReference type="GO" id="GO:0004518">
    <property type="term" value="F:nuclease activity"/>
    <property type="evidence" value="ECO:0007669"/>
    <property type="project" value="UniProtKB-KW"/>
</dbReference>
<keyword evidence="2" id="KW-0472">Membrane</keyword>
<dbReference type="Gene3D" id="3.30.190.20">
    <property type="match status" value="1"/>
</dbReference>
<accession>A0AAW9Q531</accession>
<dbReference type="Gene3D" id="1.10.8.280">
    <property type="entry name" value="ABC transporter ATPase domain-like"/>
    <property type="match status" value="1"/>
</dbReference>
<sequence length="1931" mass="209707">MTSGVIRIRGARQHNLKNLDLDLHTGEMTVVTGPSGSGKSSLVFDTLYAEGQRRYVETFSAYARQFLDRMDRPAVDRVDGVPPAIAIDQTNPVRTSRSTVGTMTELNDHLKLLFARATNLFDRQTALPVRHDTAQSIQADLLARAAAAGDVRLVLTFPVELPADTSAEQLEQWLAASGFTRVHSERTVGDRKLLDVVADRFRASSVDPVRTAEAIELSLRRGSGRLNVYVVGEAAQPEVVWRYSTGLHCPESDLRYADPTPALFSFNSAFGACEACRGFGRVIGVDMGLVIPDERRTLRNGAIKPMQTPAWKECQDDLMKYAGEAGIPRDTAWNQLTQGQRDWVVNGSPHWNGNWNKQWYGVRRFFEYLESKAYKMHIRVLLSKYRSYTECPACAGARLKLEALLWRVGTKAQADAVLPPDQRFMPRGVGWTREQLQALPGLCLHDLMQLPLDRLRRFFDGLLPGTTPRAGPLPPAGGGGAERGSEASAEDTALQMIHGEIATRLKYLCDVGIGYLTLDRQSRTLSGGEVQRINLTTALGTSLVNTMFVLDEPSIGLHPRDMNRIVQAMHRLRDAGNTLVVVEHDPAVMLAADRLIDMGPGPGERGGQIVFDGTPDDVREAETLTGAYLGGRKLVGSGFTRLVDEGTPKLVIEGVREHNLKDVSVSFPLQRLVCVTGVSGSGKSTLMQDVLYPALARHFGKPTETPGAHGRLLGADWLTDAVFVDQSPIGKTARSNPASYVGAFDEIRKLFADAPLARERGYGAGMFSFNAGDGRCPTCGGSGFEHVEMQFLSDVYLRCPDCDGRRYRAEILDVKIERRLPAELHRQLSVADVLELTVSEAVQLFRDDREVLRVLQPIVDVGLDYVRLGQPVPTLSGGEAQRLKLAGFLAEAAGAPKQPLAKKGQLFLFDEPTTGLHFDDIAKLMRAFRKLLDAGHSLIVIEHNLDVIRAADWIVDLGPEGGEAGGELVCAGTVADVKAHAGSHTGQALREYEEALGIAPGARVAQEKLPAPAGEGEGTSLQALIQQNRQRAARAPRRLPGDEGAIQIVNAHEHNLKGLSVDIPRGKFSVVTGVSGSGKSTLAFDILFNEGQRRYLESLNAYARSIVQPAGRPEVDAVYGIPPTVAIEQRLSRGGRKSTVATTTEVWHFLRLLWVKLGIQHCIHDGTPVMPQSAESIAAQLLRDHRGQHVGLLAPLVVNRKGVYTDLAKWAKARGHTHLRVDGEFLRVDPWPRIDRFKEHTIELPVGDLVVQPQNEALLRELLARALELGKGVLHLLHPLDGLAAAMDEGGSTAGIGQVKVFSTKRACPTCGTSYPELDPRMFSYNSKHGWCNTCVGTGLALTREQRKVYDDSVRDDDNRGREQSFPAEEAEAEGVADAECPDCEGTRLNPASRAVTFAGEAISTIAASSVQDSRQWIEGLGLEGRDAGIARDVVSEIRNRLLFLEEVGLGYLTLDRAAPTLSGGEAQRIRLAAQLGSNLQGVCYVLDEPTIGLHPRDNQILLNALHQLGSKGNTLVVVEHDEDTIRRADHIIDIGPGAGKRGGRVIAQGTASELAAQTESVTGRFLREPLKHPLHERRAVDATAPRLELRGADLHNLKLVDVDVPLHRLVAITGVSGSGKSTLARDVLLANVQALVAQKNSRGAKAPALSGCSALEGWQAVDRVLEVDQTPIGKTPRSCPATYIGFWDAVRRLFAETLEAKARGYGPGRFSFNTGEGRCPACEGQGLRTIEMSFLPDVKLPCDVCHGQRFNPETLAVSWRGRSIGDVLNMEVDEAVDFFASMPAIAHPLQLLKDVGLGYLTLGQPSPTLSGGEAQRIKLVTELSKVRDEVGRRGQKAPHTLYVLDEPTVGLHMADVERLIHVLHRLVNGGHSVVVIEHDLDVVAEADWVLDLGPEGGDAGGRVVVAGAPETVVAAGSHTGKALAPVLARR</sequence>
<organism evidence="20 21">
    <name type="scientific">Aquincola agrisoli</name>
    <dbReference type="NCBI Taxonomy" id="3119538"/>
    <lineage>
        <taxon>Bacteria</taxon>
        <taxon>Pseudomonadati</taxon>
        <taxon>Pseudomonadota</taxon>
        <taxon>Betaproteobacteria</taxon>
        <taxon>Burkholderiales</taxon>
        <taxon>Sphaerotilaceae</taxon>
        <taxon>Aquincola</taxon>
    </lineage>
</organism>
<dbReference type="EMBL" id="JAZIBG010000024">
    <property type="protein sequence ID" value="MEF7614364.1"/>
    <property type="molecule type" value="Genomic_DNA"/>
</dbReference>
<feature type="region of interest" description="Disordered" evidence="18">
    <location>
        <begin position="1351"/>
        <end position="1383"/>
    </location>
</feature>
<dbReference type="NCBIfam" id="TIGR00630">
    <property type="entry name" value="uvra"/>
    <property type="match status" value="1"/>
</dbReference>
<keyword evidence="21" id="KW-1185">Reference proteome</keyword>
<evidence type="ECO:0000256" key="15">
    <source>
        <dbReference type="ARBA" id="ARBA00038000"/>
    </source>
</evidence>
<keyword evidence="2" id="KW-1003">Cell membrane</keyword>
<dbReference type="InterPro" id="IPR041552">
    <property type="entry name" value="UvrA_DNA-bd"/>
</dbReference>
<reference evidence="20 21" key="1">
    <citation type="submission" date="2024-02" db="EMBL/GenBank/DDBJ databases">
        <title>Genome sequence of Aquincola sp. MAHUQ-54.</title>
        <authorList>
            <person name="Huq M.A."/>
        </authorList>
    </citation>
    <scope>NUCLEOTIDE SEQUENCE [LARGE SCALE GENOMIC DNA]</scope>
    <source>
        <strain evidence="20 21">MAHUQ-54</strain>
    </source>
</reference>
<dbReference type="InterPro" id="IPR003593">
    <property type="entry name" value="AAA+_ATPase"/>
</dbReference>
<dbReference type="RefSeq" id="WP_332289337.1">
    <property type="nucleotide sequence ID" value="NZ_JAZIBG010000024.1"/>
</dbReference>
<dbReference type="Pfam" id="PF17760">
    <property type="entry name" value="UvrA_inter"/>
    <property type="match status" value="1"/>
</dbReference>
<dbReference type="InterPro" id="IPR017871">
    <property type="entry name" value="ABC_transporter-like_CS"/>
</dbReference>
<evidence type="ECO:0000256" key="10">
    <source>
        <dbReference type="ARBA" id="ARBA00022833"/>
    </source>
</evidence>
<keyword evidence="13" id="KW-0238">DNA-binding</keyword>
<dbReference type="SUPFAM" id="SSF52540">
    <property type="entry name" value="P-loop containing nucleoside triphosphate hydrolases"/>
    <property type="match status" value="4"/>
</dbReference>
<evidence type="ECO:0000256" key="4">
    <source>
        <dbReference type="ARBA" id="ARBA00022723"/>
    </source>
</evidence>
<evidence type="ECO:0000256" key="18">
    <source>
        <dbReference type="SAM" id="MobiDB-lite"/>
    </source>
</evidence>
<keyword evidence="14" id="KW-0234">DNA repair</keyword>
<feature type="domain" description="ABC transporter" evidence="19">
    <location>
        <begin position="1264"/>
        <end position="1562"/>
    </location>
</feature>
<evidence type="ECO:0000313" key="20">
    <source>
        <dbReference type="EMBL" id="MEF7614364.1"/>
    </source>
</evidence>
<keyword evidence="8" id="KW-0228">DNA excision</keyword>
<dbReference type="GO" id="GO:0009380">
    <property type="term" value="C:excinuclease repair complex"/>
    <property type="evidence" value="ECO:0007669"/>
    <property type="project" value="InterPro"/>
</dbReference>
<evidence type="ECO:0000256" key="6">
    <source>
        <dbReference type="ARBA" id="ARBA00022741"/>
    </source>
</evidence>
<gene>
    <name evidence="20" type="primary">uvrA</name>
    <name evidence="20" type="ORF">V4F39_10630</name>
</gene>
<feature type="compositionally biased region" description="Acidic residues" evidence="18">
    <location>
        <begin position="1369"/>
        <end position="1383"/>
    </location>
</feature>
<evidence type="ECO:0000256" key="14">
    <source>
        <dbReference type="ARBA" id="ARBA00023204"/>
    </source>
</evidence>